<gene>
    <name evidence="1" type="ORF">BASA50_000586</name>
</gene>
<name>A0ABQ8EWJ0_9FUNG</name>
<protein>
    <submittedName>
        <fullName evidence="1">Uncharacterized protein</fullName>
    </submittedName>
</protein>
<dbReference type="EMBL" id="JAFCIX010000574">
    <property type="protein sequence ID" value="KAH6586412.1"/>
    <property type="molecule type" value="Genomic_DNA"/>
</dbReference>
<reference evidence="1 2" key="1">
    <citation type="submission" date="2021-02" db="EMBL/GenBank/DDBJ databases">
        <title>Variation within the Batrachochytrium salamandrivorans European outbreak.</title>
        <authorList>
            <person name="Kelly M."/>
            <person name="Pasmans F."/>
            <person name="Shea T.P."/>
            <person name="Munoz J.F."/>
            <person name="Carranza S."/>
            <person name="Cuomo C.A."/>
            <person name="Martel A."/>
        </authorList>
    </citation>
    <scope>NUCLEOTIDE SEQUENCE [LARGE SCALE GENOMIC DNA]</scope>
    <source>
        <strain evidence="1 2">AMFP18/2</strain>
    </source>
</reference>
<keyword evidence="2" id="KW-1185">Reference proteome</keyword>
<comment type="caution">
    <text evidence="1">The sequence shown here is derived from an EMBL/GenBank/DDBJ whole genome shotgun (WGS) entry which is preliminary data.</text>
</comment>
<organism evidence="1 2">
    <name type="scientific">Batrachochytrium salamandrivorans</name>
    <dbReference type="NCBI Taxonomy" id="1357716"/>
    <lineage>
        <taxon>Eukaryota</taxon>
        <taxon>Fungi</taxon>
        <taxon>Fungi incertae sedis</taxon>
        <taxon>Chytridiomycota</taxon>
        <taxon>Chytridiomycota incertae sedis</taxon>
        <taxon>Chytridiomycetes</taxon>
        <taxon>Rhizophydiales</taxon>
        <taxon>Rhizophydiales incertae sedis</taxon>
        <taxon>Batrachochytrium</taxon>
    </lineage>
</organism>
<sequence>MTERKASNKLRDKFSIFVRVHMRLAPRKERQYDIQIQVWWSDLGGSKTSSQVKHDEAMATIAAINCDAAEYLKNRIQRDGREVISLFLDLEQSL</sequence>
<accession>A0ABQ8EWJ0</accession>
<evidence type="ECO:0000313" key="2">
    <source>
        <dbReference type="Proteomes" id="UP001648503"/>
    </source>
</evidence>
<evidence type="ECO:0000313" key="1">
    <source>
        <dbReference type="EMBL" id="KAH6586412.1"/>
    </source>
</evidence>
<proteinExistence type="predicted"/>
<dbReference type="Proteomes" id="UP001648503">
    <property type="component" value="Unassembled WGS sequence"/>
</dbReference>